<reference evidence="4" key="1">
    <citation type="journal article" date="2023" name="Nat. Commun.">
        <title>Diploid and tetraploid genomes of Acorus and the evolution of monocots.</title>
        <authorList>
            <person name="Ma L."/>
            <person name="Liu K.W."/>
            <person name="Li Z."/>
            <person name="Hsiao Y.Y."/>
            <person name="Qi Y."/>
            <person name="Fu T."/>
            <person name="Tang G.D."/>
            <person name="Zhang D."/>
            <person name="Sun W.H."/>
            <person name="Liu D.K."/>
            <person name="Li Y."/>
            <person name="Chen G.Z."/>
            <person name="Liu X.D."/>
            <person name="Liao X.Y."/>
            <person name="Jiang Y.T."/>
            <person name="Yu X."/>
            <person name="Hao Y."/>
            <person name="Huang J."/>
            <person name="Zhao X.W."/>
            <person name="Ke S."/>
            <person name="Chen Y.Y."/>
            <person name="Wu W.L."/>
            <person name="Hsu J.L."/>
            <person name="Lin Y.F."/>
            <person name="Huang M.D."/>
            <person name="Li C.Y."/>
            <person name="Huang L."/>
            <person name="Wang Z.W."/>
            <person name="Zhao X."/>
            <person name="Zhong W.Y."/>
            <person name="Peng D.H."/>
            <person name="Ahmad S."/>
            <person name="Lan S."/>
            <person name="Zhang J.S."/>
            <person name="Tsai W.C."/>
            <person name="Van de Peer Y."/>
            <person name="Liu Z.J."/>
        </authorList>
    </citation>
    <scope>NUCLEOTIDE SEQUENCE</scope>
    <source>
        <strain evidence="4">CP</strain>
    </source>
</reference>
<dbReference type="EMBL" id="JAUJYO010000001">
    <property type="protein sequence ID" value="KAK1327262.1"/>
    <property type="molecule type" value="Genomic_DNA"/>
</dbReference>
<accession>A0AAV9FW78</accession>
<dbReference type="CDD" id="cd00167">
    <property type="entry name" value="SANT"/>
    <property type="match status" value="1"/>
</dbReference>
<dbReference type="AlphaFoldDB" id="A0AAV9FW78"/>
<dbReference type="InterPro" id="IPR009057">
    <property type="entry name" value="Homeodomain-like_sf"/>
</dbReference>
<dbReference type="InterPro" id="IPR017930">
    <property type="entry name" value="Myb_dom"/>
</dbReference>
<comment type="caution">
    <text evidence="4">The sequence shown here is derived from an EMBL/GenBank/DDBJ whole genome shotgun (WGS) entry which is preliminary data.</text>
</comment>
<feature type="domain" description="HTH myb-type" evidence="3">
    <location>
        <begin position="12"/>
        <end position="67"/>
    </location>
</feature>
<dbReference type="PROSITE" id="PS51294">
    <property type="entry name" value="HTH_MYB"/>
    <property type="match status" value="1"/>
</dbReference>
<dbReference type="InterPro" id="IPR001005">
    <property type="entry name" value="SANT/Myb"/>
</dbReference>
<gene>
    <name evidence="4" type="primary">WER</name>
    <name evidence="4" type="ORF">QJS10_CPA01g01320</name>
</gene>
<keyword evidence="1" id="KW-0238">DNA-binding</keyword>
<proteinExistence type="predicted"/>
<evidence type="ECO:0000259" key="2">
    <source>
        <dbReference type="PROSITE" id="PS50090"/>
    </source>
</evidence>
<evidence type="ECO:0000259" key="3">
    <source>
        <dbReference type="PROSITE" id="PS51294"/>
    </source>
</evidence>
<sequence length="159" mass="17663">MAGSQESASMEGKTYKKGLWTIDEDKILIDYIRVHGKGQWNSIPKKTEAKSPKLVEEFCSSTRARQANMVDEPSSPCGLVPQKGEITEGATTDASCSRDHLAMMPTTTTMMSEYCSSSDPCLVEDQFEGEELDGHPRMAVEVLTAEELERILYTQFSQN</sequence>
<dbReference type="GO" id="GO:0003677">
    <property type="term" value="F:DNA binding"/>
    <property type="evidence" value="ECO:0007669"/>
    <property type="project" value="UniProtKB-KW"/>
</dbReference>
<protein>
    <submittedName>
        <fullName evidence="4">Transcription factor WER</fullName>
    </submittedName>
</protein>
<feature type="domain" description="Myb-like" evidence="2">
    <location>
        <begin position="12"/>
        <end position="53"/>
    </location>
</feature>
<keyword evidence="5" id="KW-1185">Reference proteome</keyword>
<dbReference type="SMART" id="SM00717">
    <property type="entry name" value="SANT"/>
    <property type="match status" value="1"/>
</dbReference>
<name>A0AAV9FW78_ACOCL</name>
<evidence type="ECO:0000313" key="5">
    <source>
        <dbReference type="Proteomes" id="UP001180020"/>
    </source>
</evidence>
<dbReference type="Pfam" id="PF00249">
    <property type="entry name" value="Myb_DNA-binding"/>
    <property type="match status" value="1"/>
</dbReference>
<dbReference type="Proteomes" id="UP001180020">
    <property type="component" value="Unassembled WGS sequence"/>
</dbReference>
<reference evidence="4" key="2">
    <citation type="submission" date="2023-06" db="EMBL/GenBank/DDBJ databases">
        <authorList>
            <person name="Ma L."/>
            <person name="Liu K.-W."/>
            <person name="Li Z."/>
            <person name="Hsiao Y.-Y."/>
            <person name="Qi Y."/>
            <person name="Fu T."/>
            <person name="Tang G."/>
            <person name="Zhang D."/>
            <person name="Sun W.-H."/>
            <person name="Liu D.-K."/>
            <person name="Li Y."/>
            <person name="Chen G.-Z."/>
            <person name="Liu X.-D."/>
            <person name="Liao X.-Y."/>
            <person name="Jiang Y.-T."/>
            <person name="Yu X."/>
            <person name="Hao Y."/>
            <person name="Huang J."/>
            <person name="Zhao X.-W."/>
            <person name="Ke S."/>
            <person name="Chen Y.-Y."/>
            <person name="Wu W.-L."/>
            <person name="Hsu J.-L."/>
            <person name="Lin Y.-F."/>
            <person name="Huang M.-D."/>
            <person name="Li C.-Y."/>
            <person name="Huang L."/>
            <person name="Wang Z.-W."/>
            <person name="Zhao X."/>
            <person name="Zhong W.-Y."/>
            <person name="Peng D.-H."/>
            <person name="Ahmad S."/>
            <person name="Lan S."/>
            <person name="Zhang J.-S."/>
            <person name="Tsai W.-C."/>
            <person name="Van De Peer Y."/>
            <person name="Liu Z.-J."/>
        </authorList>
    </citation>
    <scope>NUCLEOTIDE SEQUENCE</scope>
    <source>
        <strain evidence="4">CP</strain>
        <tissue evidence="4">Leaves</tissue>
    </source>
</reference>
<dbReference type="Gene3D" id="1.10.10.60">
    <property type="entry name" value="Homeodomain-like"/>
    <property type="match status" value="1"/>
</dbReference>
<evidence type="ECO:0000256" key="1">
    <source>
        <dbReference type="ARBA" id="ARBA00023125"/>
    </source>
</evidence>
<evidence type="ECO:0000313" key="4">
    <source>
        <dbReference type="EMBL" id="KAK1327262.1"/>
    </source>
</evidence>
<dbReference type="PROSITE" id="PS50090">
    <property type="entry name" value="MYB_LIKE"/>
    <property type="match status" value="1"/>
</dbReference>
<dbReference type="SUPFAM" id="SSF46689">
    <property type="entry name" value="Homeodomain-like"/>
    <property type="match status" value="1"/>
</dbReference>
<organism evidence="4 5">
    <name type="scientific">Acorus calamus</name>
    <name type="common">Sweet flag</name>
    <dbReference type="NCBI Taxonomy" id="4465"/>
    <lineage>
        <taxon>Eukaryota</taxon>
        <taxon>Viridiplantae</taxon>
        <taxon>Streptophyta</taxon>
        <taxon>Embryophyta</taxon>
        <taxon>Tracheophyta</taxon>
        <taxon>Spermatophyta</taxon>
        <taxon>Magnoliopsida</taxon>
        <taxon>Liliopsida</taxon>
        <taxon>Acoraceae</taxon>
        <taxon>Acorus</taxon>
    </lineage>
</organism>